<proteinExistence type="predicted"/>
<name>A0AAU8KB37_9ACTN</name>
<evidence type="ECO:0000313" key="1">
    <source>
        <dbReference type="EMBL" id="XCN12980.1"/>
    </source>
</evidence>
<dbReference type="EMBL" id="CP136798">
    <property type="protein sequence ID" value="XCN12980.1"/>
    <property type="molecule type" value="Genomic_DNA"/>
</dbReference>
<dbReference type="RefSeq" id="WP_093809200.1">
    <property type="nucleotide sequence ID" value="NZ_CP136798.1"/>
</dbReference>
<sequence>MGAGDTEHHNSDGLYHVRDRTGDLEGLGRMRSRFVEIASVDGVFGTVANGAAAEAALAGAASAMLAELERAGISVDNIAGNAGTAGETADLTDEEAAFQQKLAQGSGGGRYQEVQ</sequence>
<dbReference type="AlphaFoldDB" id="A0AAU8KB37"/>
<protein>
    <submittedName>
        <fullName evidence="1">Uncharacterized protein</fullName>
    </submittedName>
</protein>
<accession>A0AAU8KB37</accession>
<reference evidence="1" key="1">
    <citation type="submission" date="2023-10" db="EMBL/GenBank/DDBJ databases">
        <title>Complete genome sequence of Streptomyces sp. JL1001.</title>
        <authorList>
            <person name="Jiang L."/>
        </authorList>
    </citation>
    <scope>NUCLEOTIDE SEQUENCE</scope>
    <source>
        <strain evidence="1">JL1001</strain>
    </source>
</reference>
<gene>
    <name evidence="1" type="ORF">R1Y80_04715</name>
</gene>
<organism evidence="1">
    <name type="scientific">Streptomyces sp. JL1001</name>
    <dbReference type="NCBI Taxonomy" id="3078227"/>
    <lineage>
        <taxon>Bacteria</taxon>
        <taxon>Bacillati</taxon>
        <taxon>Actinomycetota</taxon>
        <taxon>Actinomycetes</taxon>
        <taxon>Kitasatosporales</taxon>
        <taxon>Streptomycetaceae</taxon>
        <taxon>Streptomyces</taxon>
    </lineage>
</organism>